<dbReference type="AlphaFoldDB" id="V4IW83"/>
<dbReference type="GO" id="GO:0016787">
    <property type="term" value="F:hydrolase activity"/>
    <property type="evidence" value="ECO:0007669"/>
    <property type="project" value="UniProtKB-KW"/>
</dbReference>
<dbReference type="InterPro" id="IPR007404">
    <property type="entry name" value="YdjM-like"/>
</dbReference>
<dbReference type="Proteomes" id="UP000017840">
    <property type="component" value="Unassembled WGS sequence"/>
</dbReference>
<dbReference type="Pfam" id="PF04307">
    <property type="entry name" value="YdjM"/>
    <property type="match status" value="1"/>
</dbReference>
<keyword evidence="2" id="KW-0378">Hydrolase</keyword>
<feature type="transmembrane region" description="Helical" evidence="1">
    <location>
        <begin position="140"/>
        <end position="162"/>
    </location>
</feature>
<evidence type="ECO:0000313" key="2">
    <source>
        <dbReference type="EMBL" id="ESP87437.1"/>
    </source>
</evidence>
<dbReference type="STRING" id="1324957.K933_14218"/>
<keyword evidence="1" id="KW-0812">Transmembrane</keyword>
<accession>V4IW83</accession>
<dbReference type="EMBL" id="ASGZ01000059">
    <property type="protein sequence ID" value="ESP87437.1"/>
    <property type="molecule type" value="Genomic_DNA"/>
</dbReference>
<keyword evidence="1" id="KW-1133">Transmembrane helix</keyword>
<keyword evidence="3" id="KW-1185">Reference proteome</keyword>
<gene>
    <name evidence="2" type="ORF">K933_14218</name>
</gene>
<protein>
    <submittedName>
        <fullName evidence="2">Membrane-bound metal-dependent hydrolase</fullName>
    </submittedName>
</protein>
<organism evidence="2 3">
    <name type="scientific">Candidatus Halobonum tyrrellensis G22</name>
    <dbReference type="NCBI Taxonomy" id="1324957"/>
    <lineage>
        <taxon>Archaea</taxon>
        <taxon>Methanobacteriati</taxon>
        <taxon>Methanobacteriota</taxon>
        <taxon>Stenosarchaea group</taxon>
        <taxon>Halobacteria</taxon>
        <taxon>Halobacteriales</taxon>
        <taxon>Haloferacaceae</taxon>
        <taxon>Candidatus Halobonum</taxon>
    </lineage>
</organism>
<evidence type="ECO:0000313" key="3">
    <source>
        <dbReference type="Proteomes" id="UP000017840"/>
    </source>
</evidence>
<keyword evidence="1" id="KW-0472">Membrane</keyword>
<evidence type="ECO:0000256" key="1">
    <source>
        <dbReference type="SAM" id="Phobius"/>
    </source>
</evidence>
<reference evidence="2 3" key="1">
    <citation type="journal article" date="2013" name="Genome Announc.">
        <title>Draft Genome Sequence of 'Candidatus Halobonum tyrrellensis' Strain G22, Isolated from the Hypersaline Waters of Lake Tyrrell, Australia.</title>
        <authorList>
            <person name="Ugalde J.A."/>
            <person name="Narasingarao P."/>
            <person name="Kuo S."/>
            <person name="Podell S."/>
            <person name="Allen E.E."/>
        </authorList>
    </citation>
    <scope>NUCLEOTIDE SEQUENCE [LARGE SCALE GENOMIC DNA]</scope>
    <source>
        <strain evidence="2 3">G22</strain>
    </source>
</reference>
<dbReference type="eggNOG" id="arCOG01744">
    <property type="taxonomic scope" value="Archaea"/>
</dbReference>
<name>V4IW83_9EURY</name>
<proteinExistence type="predicted"/>
<comment type="caution">
    <text evidence="2">The sequence shown here is derived from an EMBL/GenBank/DDBJ whole genome shotgun (WGS) entry which is preliminary data.</text>
</comment>
<feature type="transmembrane region" description="Helical" evidence="1">
    <location>
        <begin position="50"/>
        <end position="75"/>
    </location>
</feature>
<sequence>MALLFAAPVWFALDDLKANLAFTALAASTGMLPDGDIVLMRYFFIEHHGLTHSLVFIVPTALVLGAIVAGIYLAVRDDHAYQASGRQVYGFVALGLFTGMLAHVFADLLTTPDIAPPLEPMYPLLRTPMLLDVAFVKSNLWNLGTLAVGITVQAALVVRSYYGDI</sequence>
<feature type="transmembrane region" description="Helical" evidence="1">
    <location>
        <begin position="87"/>
        <end position="106"/>
    </location>
</feature>